<dbReference type="PANTHER" id="PTHR22946">
    <property type="entry name" value="DIENELACTONE HYDROLASE DOMAIN-CONTAINING PROTEIN-RELATED"/>
    <property type="match status" value="1"/>
</dbReference>
<dbReference type="InterPro" id="IPR050261">
    <property type="entry name" value="FrsA_esterase"/>
</dbReference>
<gene>
    <name evidence="2" type="ORF">KDK92_03725</name>
</gene>
<dbReference type="PANTHER" id="PTHR22946:SF9">
    <property type="entry name" value="POLYKETIDE TRANSFERASE AF380"/>
    <property type="match status" value="1"/>
</dbReference>
<keyword evidence="3" id="KW-1185">Reference proteome</keyword>
<evidence type="ECO:0000313" key="3">
    <source>
        <dbReference type="Proteomes" id="UP001056429"/>
    </source>
</evidence>
<comment type="caution">
    <text evidence="2">The sequence shown here is derived from an EMBL/GenBank/DDBJ whole genome shotgun (WGS) entry which is preliminary data.</text>
</comment>
<dbReference type="GO" id="GO:0052689">
    <property type="term" value="F:carboxylic ester hydrolase activity"/>
    <property type="evidence" value="ECO:0007669"/>
    <property type="project" value="UniProtKB-ARBA"/>
</dbReference>
<organism evidence="2 3">
    <name type="scientific">Oceanirhabdus seepicola</name>
    <dbReference type="NCBI Taxonomy" id="2828781"/>
    <lineage>
        <taxon>Bacteria</taxon>
        <taxon>Bacillati</taxon>
        <taxon>Bacillota</taxon>
        <taxon>Clostridia</taxon>
        <taxon>Eubacteriales</taxon>
        <taxon>Clostridiaceae</taxon>
        <taxon>Oceanirhabdus</taxon>
    </lineage>
</organism>
<evidence type="ECO:0000256" key="1">
    <source>
        <dbReference type="ARBA" id="ARBA00022801"/>
    </source>
</evidence>
<sequence>MNSSLRKGIREFLKVNVSNDVDIEYKIISEEDKDNYTQMLISYHGYEGDIIKAFMLVPKGLGPFPAVLVHHQHNSERFYGKSEVCGIVGDTYQAFGPALANEGIIVLAPDSICFEDRRINYLNSGVVPNEEMDWLQHYNEMCYRLLKGETLQKKVLEDASIGISLLRSCSLVDKDNVGVLGHSYGGNTVLFQGALDCRIKFACSSGAACSYKNRMLNGTGIEMASVIPGFNQKYEIEDLVKCFAPRKLLLVSATEDKYSKDADIIYNKVIELFEKIGAKNALTHKRYEGGHALNKERFQKIIEWVVSQCN</sequence>
<reference evidence="2" key="2">
    <citation type="submission" date="2021-04" db="EMBL/GenBank/DDBJ databases">
        <authorList>
            <person name="Dong X."/>
        </authorList>
    </citation>
    <scope>NUCLEOTIDE SEQUENCE</scope>
    <source>
        <strain evidence="2">ZWT</strain>
    </source>
</reference>
<dbReference type="SUPFAM" id="SSF53474">
    <property type="entry name" value="alpha/beta-Hydrolases"/>
    <property type="match status" value="1"/>
</dbReference>
<accession>A0A9J6NXX4</accession>
<evidence type="ECO:0000313" key="2">
    <source>
        <dbReference type="EMBL" id="MCM1988838.1"/>
    </source>
</evidence>
<keyword evidence="1" id="KW-0378">Hydrolase</keyword>
<evidence type="ECO:0008006" key="4">
    <source>
        <dbReference type="Google" id="ProtNLM"/>
    </source>
</evidence>
<protein>
    <recommendedName>
        <fullName evidence="4">Peptidase S9 prolyl oligopeptidase catalytic domain-containing protein</fullName>
    </recommendedName>
</protein>
<dbReference type="AlphaFoldDB" id="A0A9J6NXX4"/>
<dbReference type="EMBL" id="JAGSOJ010000001">
    <property type="protein sequence ID" value="MCM1988838.1"/>
    <property type="molecule type" value="Genomic_DNA"/>
</dbReference>
<reference evidence="2" key="1">
    <citation type="journal article" date="2021" name="mSystems">
        <title>Bacteria and Archaea Synergistically Convert Glycine Betaine to Biogenic Methane in the Formosa Cold Seep of the South China Sea.</title>
        <authorList>
            <person name="Li L."/>
            <person name="Zhang W."/>
            <person name="Zhang S."/>
            <person name="Song L."/>
            <person name="Sun Q."/>
            <person name="Zhang H."/>
            <person name="Xiang H."/>
            <person name="Dong X."/>
        </authorList>
    </citation>
    <scope>NUCLEOTIDE SEQUENCE</scope>
    <source>
        <strain evidence="2">ZWT</strain>
    </source>
</reference>
<dbReference type="Gene3D" id="3.40.50.1820">
    <property type="entry name" value="alpha/beta hydrolase"/>
    <property type="match status" value="1"/>
</dbReference>
<dbReference type="InterPro" id="IPR029058">
    <property type="entry name" value="AB_hydrolase_fold"/>
</dbReference>
<proteinExistence type="predicted"/>
<name>A0A9J6NXX4_9CLOT</name>
<dbReference type="Proteomes" id="UP001056429">
    <property type="component" value="Unassembled WGS sequence"/>
</dbReference>
<dbReference type="RefSeq" id="WP_250857705.1">
    <property type="nucleotide sequence ID" value="NZ_JAGSOJ010000001.1"/>
</dbReference>